<evidence type="ECO:0000259" key="1">
    <source>
        <dbReference type="Pfam" id="PF13354"/>
    </source>
</evidence>
<sequence length="295" mass="31008">MTPVMDDIAAALRRAGTDAALHVRPVDGPGEVALNPDAVSVAASTYKIAVLLELACQAAEGTLSLTARQRVPAGRRSLGPTGISAMLDDVDLSLRDLALLMMQVSDNTATDVVQEVVGTDRITARLKGLGLANTSFPHDCAKLVGDVLDEFGGYPHEMDRPRLRAAVAASPSIAGTVGNTTTPRDMTTLVSAIWRDEAGPAEACEEVRRIMAQQYAPHRLSTAYRDGPAIAGKTGTFHGGIRNEVGVVDFGGGDRYAVAVYLRQHEYDLRDGAADAVIGEVARLAVDHLRAGGAA</sequence>
<organism evidence="2 3">
    <name type="scientific">Jiangella alba</name>
    <dbReference type="NCBI Taxonomy" id="561176"/>
    <lineage>
        <taxon>Bacteria</taxon>
        <taxon>Bacillati</taxon>
        <taxon>Actinomycetota</taxon>
        <taxon>Actinomycetes</taxon>
        <taxon>Jiangellales</taxon>
        <taxon>Jiangellaceae</taxon>
        <taxon>Jiangella</taxon>
    </lineage>
</organism>
<dbReference type="Pfam" id="PF13354">
    <property type="entry name" value="Beta-lactamase2"/>
    <property type="match status" value="1"/>
</dbReference>
<dbReference type="Gene3D" id="3.40.710.10">
    <property type="entry name" value="DD-peptidase/beta-lactamase superfamily"/>
    <property type="match status" value="1"/>
</dbReference>
<dbReference type="InterPro" id="IPR000871">
    <property type="entry name" value="Beta-lactam_class-A"/>
</dbReference>
<name>A0A1H5MIJ7_9ACTN</name>
<evidence type="ECO:0000313" key="3">
    <source>
        <dbReference type="Proteomes" id="UP000181980"/>
    </source>
</evidence>
<proteinExistence type="predicted"/>
<dbReference type="STRING" id="561176.SAMN04488561_3202"/>
<keyword evidence="3" id="KW-1185">Reference proteome</keyword>
<dbReference type="EMBL" id="FNUC01000003">
    <property type="protein sequence ID" value="SEE89116.1"/>
    <property type="molecule type" value="Genomic_DNA"/>
</dbReference>
<reference evidence="3" key="1">
    <citation type="submission" date="2016-10" db="EMBL/GenBank/DDBJ databases">
        <authorList>
            <person name="Varghese N."/>
            <person name="Submissions S."/>
        </authorList>
    </citation>
    <scope>NUCLEOTIDE SEQUENCE [LARGE SCALE GENOMIC DNA]</scope>
    <source>
        <strain evidence="3">DSM 45237</strain>
    </source>
</reference>
<dbReference type="GO" id="GO:0030655">
    <property type="term" value="P:beta-lactam antibiotic catabolic process"/>
    <property type="evidence" value="ECO:0007669"/>
    <property type="project" value="InterPro"/>
</dbReference>
<evidence type="ECO:0000313" key="2">
    <source>
        <dbReference type="EMBL" id="SEE89116.1"/>
    </source>
</evidence>
<dbReference type="PANTHER" id="PTHR35333">
    <property type="entry name" value="BETA-LACTAMASE"/>
    <property type="match status" value="1"/>
</dbReference>
<dbReference type="Proteomes" id="UP000181980">
    <property type="component" value="Unassembled WGS sequence"/>
</dbReference>
<dbReference type="SUPFAM" id="SSF56601">
    <property type="entry name" value="beta-lactamase/transpeptidase-like"/>
    <property type="match status" value="1"/>
</dbReference>
<dbReference type="GO" id="GO:0008800">
    <property type="term" value="F:beta-lactamase activity"/>
    <property type="evidence" value="ECO:0007669"/>
    <property type="project" value="InterPro"/>
</dbReference>
<accession>A0A1H5MIJ7</accession>
<feature type="domain" description="Beta-lactamase class A catalytic" evidence="1">
    <location>
        <begin position="22"/>
        <end position="261"/>
    </location>
</feature>
<dbReference type="RefSeq" id="WP_216094242.1">
    <property type="nucleotide sequence ID" value="NZ_FNUC01000003.1"/>
</dbReference>
<dbReference type="AlphaFoldDB" id="A0A1H5MIJ7"/>
<dbReference type="InterPro" id="IPR012338">
    <property type="entry name" value="Beta-lactam/transpept-like"/>
</dbReference>
<protein>
    <submittedName>
        <fullName evidence="2">Beta-lactamase class A</fullName>
    </submittedName>
</protein>
<dbReference type="GO" id="GO:0046677">
    <property type="term" value="P:response to antibiotic"/>
    <property type="evidence" value="ECO:0007669"/>
    <property type="project" value="InterPro"/>
</dbReference>
<dbReference type="InterPro" id="IPR045155">
    <property type="entry name" value="Beta-lactam_cat"/>
</dbReference>
<dbReference type="PANTHER" id="PTHR35333:SF3">
    <property type="entry name" value="BETA-LACTAMASE-TYPE TRANSPEPTIDASE FOLD CONTAINING PROTEIN"/>
    <property type="match status" value="1"/>
</dbReference>
<gene>
    <name evidence="2" type="ORF">SAMN04488561_3202</name>
</gene>